<dbReference type="InterPro" id="IPR002539">
    <property type="entry name" value="MaoC-like_dom"/>
</dbReference>
<evidence type="ECO:0000313" key="4">
    <source>
        <dbReference type="Proteomes" id="UP001275440"/>
    </source>
</evidence>
<evidence type="ECO:0000313" key="3">
    <source>
        <dbReference type="EMBL" id="MDV2478411.1"/>
    </source>
</evidence>
<dbReference type="Gene3D" id="3.10.129.10">
    <property type="entry name" value="Hotdog Thioesterase"/>
    <property type="match status" value="1"/>
</dbReference>
<dbReference type="RefSeq" id="WP_072811989.1">
    <property type="nucleotide sequence ID" value="NZ_JAHWLX010000117.1"/>
</dbReference>
<evidence type="ECO:0000259" key="2">
    <source>
        <dbReference type="Pfam" id="PF01575"/>
    </source>
</evidence>
<comment type="similarity">
    <text evidence="1">Belongs to the enoyl-CoA hydratase/isomerase family.</text>
</comment>
<evidence type="ECO:0000256" key="1">
    <source>
        <dbReference type="ARBA" id="ARBA00005254"/>
    </source>
</evidence>
<dbReference type="PANTHER" id="PTHR42993">
    <property type="entry name" value="MAOC-LIKE DEHYDRATASE DOMAIN-CONTAINING PROTEIN"/>
    <property type="match status" value="1"/>
</dbReference>
<dbReference type="InterPro" id="IPR039375">
    <property type="entry name" value="NodN-like"/>
</dbReference>
<keyword evidence="4" id="KW-1185">Reference proteome</keyword>
<dbReference type="SUPFAM" id="SSF54637">
    <property type="entry name" value="Thioesterase/thiol ester dehydrase-isomerase"/>
    <property type="match status" value="1"/>
</dbReference>
<feature type="domain" description="MaoC-like" evidence="2">
    <location>
        <begin position="11"/>
        <end position="130"/>
    </location>
</feature>
<gene>
    <name evidence="3" type="ORF">F8M49_28775</name>
</gene>
<dbReference type="PANTHER" id="PTHR42993:SF1">
    <property type="entry name" value="MAOC-LIKE DEHYDRATASE DOMAIN-CONTAINING PROTEIN"/>
    <property type="match status" value="1"/>
</dbReference>
<sequence length="150" mass="16105">MRVFQGIAEIEAAVGQHLGYSEWLEITQERVNTFADATGDHQWIHVDPERAASGPYGTTIAHGYLTLSLLPVLGSQIFTVEGLKMRINYGSNKVRFPAPVPVGSKIRAGVTVTSVERTAKGANLIVSYTVEVDGGDKPALIAETVAVLVE</sequence>
<comment type="caution">
    <text evidence="3">The sequence shown here is derived from an EMBL/GenBank/DDBJ whole genome shotgun (WGS) entry which is preliminary data.</text>
</comment>
<organism evidence="3 4">
    <name type="scientific">Rhodococcus zopfii</name>
    <dbReference type="NCBI Taxonomy" id="43772"/>
    <lineage>
        <taxon>Bacteria</taxon>
        <taxon>Bacillati</taxon>
        <taxon>Actinomycetota</taxon>
        <taxon>Actinomycetes</taxon>
        <taxon>Mycobacteriales</taxon>
        <taxon>Nocardiaceae</taxon>
        <taxon>Rhodococcus</taxon>
    </lineage>
</organism>
<reference evidence="3 4" key="1">
    <citation type="submission" date="2019-10" db="EMBL/GenBank/DDBJ databases">
        <title>Draft Genome Assembly of Rhodococcus zopfii DSM44189.</title>
        <authorList>
            <person name="Sutton J.M."/>
            <person name="Akob D.M."/>
            <person name="Bushman T.J."/>
        </authorList>
    </citation>
    <scope>NUCLEOTIDE SEQUENCE [LARGE SCALE GENOMIC DNA]</scope>
    <source>
        <strain evidence="3 4">DSM 44189</strain>
    </source>
</reference>
<protein>
    <submittedName>
        <fullName evidence="3">MaoC family dehydratase</fullName>
    </submittedName>
</protein>
<dbReference type="CDD" id="cd03450">
    <property type="entry name" value="NodN"/>
    <property type="match status" value="1"/>
</dbReference>
<name>A0ABU3WWN0_9NOCA</name>
<accession>A0ABU3WWN0</accession>
<proteinExistence type="inferred from homology"/>
<dbReference type="EMBL" id="WBMO01000005">
    <property type="protein sequence ID" value="MDV2478411.1"/>
    <property type="molecule type" value="Genomic_DNA"/>
</dbReference>
<dbReference type="Pfam" id="PF01575">
    <property type="entry name" value="MaoC_dehydratas"/>
    <property type="match status" value="1"/>
</dbReference>
<dbReference type="InterPro" id="IPR029069">
    <property type="entry name" value="HotDog_dom_sf"/>
</dbReference>
<dbReference type="Proteomes" id="UP001275440">
    <property type="component" value="Unassembled WGS sequence"/>
</dbReference>